<proteinExistence type="predicted"/>
<dbReference type="RefSeq" id="WP_115827489.1">
    <property type="nucleotide sequence ID" value="NZ_QTUB01000001.1"/>
</dbReference>
<feature type="region of interest" description="Disordered" evidence="1">
    <location>
        <begin position="135"/>
        <end position="164"/>
    </location>
</feature>
<dbReference type="EMBL" id="QTUB01000001">
    <property type="protein sequence ID" value="REF26245.1"/>
    <property type="molecule type" value="Genomic_DNA"/>
</dbReference>
<evidence type="ECO:0000313" key="3">
    <source>
        <dbReference type="EMBL" id="REF26245.1"/>
    </source>
</evidence>
<evidence type="ECO:0000313" key="4">
    <source>
        <dbReference type="Proteomes" id="UP000256294"/>
    </source>
</evidence>
<evidence type="ECO:0000256" key="2">
    <source>
        <dbReference type="SAM" id="SignalP"/>
    </source>
</evidence>
<sequence length="164" mass="17950">MFQKLYQIPFCLGMLLLTSLGNSAFAETPSGSMPPTIRMLNIPPVTPQEAAEYLNKRVVPPSSLPSQTKTREYSSAQKYVGKEARIRLNIETVLGHEPPVGTITKYGFKRADFAYKSSSSKGSDNTVDHMFGTTVITPKSQSPSGQIQPVEVPEISSVREALTK</sequence>
<gene>
    <name evidence="3" type="ORF">BDD26_0863</name>
</gene>
<keyword evidence="2" id="KW-0732">Signal</keyword>
<protein>
    <submittedName>
        <fullName evidence="3">Uncharacterized protein</fullName>
    </submittedName>
</protein>
<feature type="compositionally biased region" description="Polar residues" evidence="1">
    <location>
        <begin position="135"/>
        <end position="147"/>
    </location>
</feature>
<comment type="caution">
    <text evidence="3">The sequence shown here is derived from an EMBL/GenBank/DDBJ whole genome shotgun (WGS) entry which is preliminary data.</text>
</comment>
<accession>A0A3D9UHY9</accession>
<keyword evidence="4" id="KW-1185">Reference proteome</keyword>
<reference evidence="3 4" key="1">
    <citation type="submission" date="2018-08" db="EMBL/GenBank/DDBJ databases">
        <title>Genomic Encyclopedia of Archaeal and Bacterial Type Strains, Phase II (KMG-II): from individual species to whole genera.</title>
        <authorList>
            <person name="Goeker M."/>
        </authorList>
    </citation>
    <scope>NUCLEOTIDE SEQUENCE [LARGE SCALE GENOMIC DNA]</scope>
    <source>
        <strain evidence="3 4">DSM 17905</strain>
    </source>
</reference>
<organism evidence="3 4">
    <name type="scientific">Xenorhabdus cabanillasii</name>
    <dbReference type="NCBI Taxonomy" id="351673"/>
    <lineage>
        <taxon>Bacteria</taxon>
        <taxon>Pseudomonadati</taxon>
        <taxon>Pseudomonadota</taxon>
        <taxon>Gammaproteobacteria</taxon>
        <taxon>Enterobacterales</taxon>
        <taxon>Morganellaceae</taxon>
        <taxon>Xenorhabdus</taxon>
    </lineage>
</organism>
<feature type="signal peptide" evidence="2">
    <location>
        <begin position="1"/>
        <end position="26"/>
    </location>
</feature>
<dbReference type="Proteomes" id="UP000256294">
    <property type="component" value="Unassembled WGS sequence"/>
</dbReference>
<feature type="chain" id="PRO_5017742018" evidence="2">
    <location>
        <begin position="27"/>
        <end position="164"/>
    </location>
</feature>
<name>A0A3D9UHY9_9GAMM</name>
<dbReference type="AlphaFoldDB" id="A0A3D9UHY9"/>
<evidence type="ECO:0000256" key="1">
    <source>
        <dbReference type="SAM" id="MobiDB-lite"/>
    </source>
</evidence>